<name>A0A814N576_ADIRI</name>
<evidence type="ECO:0000256" key="2">
    <source>
        <dbReference type="ARBA" id="ARBA00022771"/>
    </source>
</evidence>
<keyword evidence="4" id="KW-0805">Transcription regulation</keyword>
<feature type="domain" description="Nuclear receptor" evidence="9">
    <location>
        <begin position="46"/>
        <end position="123"/>
    </location>
</feature>
<keyword evidence="8" id="KW-0539">Nucleus</keyword>
<keyword evidence="5" id="KW-0238">DNA-binding</keyword>
<dbReference type="PANTHER" id="PTHR24082">
    <property type="entry name" value="NUCLEAR HORMONE RECEPTOR"/>
    <property type="match status" value="1"/>
</dbReference>
<dbReference type="Gene3D" id="1.10.565.10">
    <property type="entry name" value="Retinoid X Receptor"/>
    <property type="match status" value="1"/>
</dbReference>
<dbReference type="GO" id="GO:0000978">
    <property type="term" value="F:RNA polymerase II cis-regulatory region sequence-specific DNA binding"/>
    <property type="evidence" value="ECO:0007669"/>
    <property type="project" value="TreeGrafter"/>
</dbReference>
<gene>
    <name evidence="10" type="ORF">EDS130_LOCUS19267</name>
</gene>
<dbReference type="OrthoDB" id="10036425at2759"/>
<evidence type="ECO:0000256" key="5">
    <source>
        <dbReference type="ARBA" id="ARBA00023125"/>
    </source>
</evidence>
<dbReference type="InterPro" id="IPR035500">
    <property type="entry name" value="NHR-like_dom_sf"/>
</dbReference>
<keyword evidence="2" id="KW-0863">Zinc-finger</keyword>
<proteinExistence type="predicted"/>
<dbReference type="InterPro" id="IPR013088">
    <property type="entry name" value="Znf_NHR/GATA"/>
</dbReference>
<accession>A0A814N576</accession>
<reference evidence="10" key="1">
    <citation type="submission" date="2021-02" db="EMBL/GenBank/DDBJ databases">
        <authorList>
            <person name="Nowell W R."/>
        </authorList>
    </citation>
    <scope>NUCLEOTIDE SEQUENCE</scope>
</reference>
<dbReference type="Proteomes" id="UP000663852">
    <property type="component" value="Unassembled WGS sequence"/>
</dbReference>
<dbReference type="InterPro" id="IPR001628">
    <property type="entry name" value="Znf_hrmn_rcpt"/>
</dbReference>
<keyword evidence="1" id="KW-0479">Metal-binding</keyword>
<evidence type="ECO:0000259" key="9">
    <source>
        <dbReference type="PROSITE" id="PS51030"/>
    </source>
</evidence>
<dbReference type="AlphaFoldDB" id="A0A814N576"/>
<evidence type="ECO:0000256" key="4">
    <source>
        <dbReference type="ARBA" id="ARBA00023015"/>
    </source>
</evidence>
<dbReference type="PRINTS" id="PR00047">
    <property type="entry name" value="STROIDFINGER"/>
</dbReference>
<evidence type="ECO:0000313" key="11">
    <source>
        <dbReference type="Proteomes" id="UP000663852"/>
    </source>
</evidence>
<dbReference type="GO" id="GO:0000122">
    <property type="term" value="P:negative regulation of transcription by RNA polymerase II"/>
    <property type="evidence" value="ECO:0007669"/>
    <property type="project" value="TreeGrafter"/>
</dbReference>
<dbReference type="SUPFAM" id="SSF57716">
    <property type="entry name" value="Glucocorticoid receptor-like (DNA-binding domain)"/>
    <property type="match status" value="1"/>
</dbReference>
<evidence type="ECO:0000313" key="10">
    <source>
        <dbReference type="EMBL" id="CAF1086884.1"/>
    </source>
</evidence>
<dbReference type="InterPro" id="IPR050234">
    <property type="entry name" value="Nuclear_hormone_rcpt_NR1"/>
</dbReference>
<evidence type="ECO:0000256" key="7">
    <source>
        <dbReference type="ARBA" id="ARBA00023170"/>
    </source>
</evidence>
<dbReference type="SMART" id="SM00399">
    <property type="entry name" value="ZnF_C4"/>
    <property type="match status" value="1"/>
</dbReference>
<dbReference type="PANTHER" id="PTHR24082:SF283">
    <property type="entry name" value="NUCLEAR HORMONE RECEPTOR HR96"/>
    <property type="match status" value="1"/>
</dbReference>
<dbReference type="GO" id="GO:0008270">
    <property type="term" value="F:zinc ion binding"/>
    <property type="evidence" value="ECO:0007669"/>
    <property type="project" value="UniProtKB-KW"/>
</dbReference>
<dbReference type="Gene3D" id="3.30.50.10">
    <property type="entry name" value="Erythroid Transcription Factor GATA-1, subunit A"/>
    <property type="match status" value="1"/>
</dbReference>
<keyword evidence="6" id="KW-0804">Transcription</keyword>
<sequence length="470" mass="54974">MRTYLNKKSRRIFFKVPTNNTAAMRQEQHRKRSFSGINPRKRDRHDLICVVCHAPAMGYNFDQITCESCKAFFRRNALNNADKFQCRSGTNDCLITLDTRKRCKACRLKKCFDKGLRKEWIMSEEEKLTKKQKIEDNRRLRALSQNSTMLAFTPSSSPPVVPETEAFQFPPVYQKRRSHYDEDETNDTKQHIRLSDEAPDVDDTNLLAEVLNKKTILSSEQQFDYKILLDELDRLLLTKIEEDYSRAVHLNISVVRGFQHPCLRSLNDVTDVVNEPAQISTVRMITFFKLTPEFNSLHEDDRLSLVKYNLLPILYLHVCMCIDMETEIFCEPNTTNDFCYHASELRRYSDEIYHVTMALVKEVQDICCNDHLIIKLVMLLMIFSKGSDSNEPVWHETQKIFQSQNMFVDLLWKYLDVRFGNDMVPIIYSRLIFASMKGQILARKTKEAIAKQEINNDQLAPLMQSVLFNS</sequence>
<evidence type="ECO:0000256" key="6">
    <source>
        <dbReference type="ARBA" id="ARBA00023163"/>
    </source>
</evidence>
<keyword evidence="3" id="KW-0862">Zinc</keyword>
<organism evidence="10 11">
    <name type="scientific">Adineta ricciae</name>
    <name type="common">Rotifer</name>
    <dbReference type="NCBI Taxonomy" id="249248"/>
    <lineage>
        <taxon>Eukaryota</taxon>
        <taxon>Metazoa</taxon>
        <taxon>Spiralia</taxon>
        <taxon>Gnathifera</taxon>
        <taxon>Rotifera</taxon>
        <taxon>Eurotatoria</taxon>
        <taxon>Bdelloidea</taxon>
        <taxon>Adinetida</taxon>
        <taxon>Adinetidae</taxon>
        <taxon>Adineta</taxon>
    </lineage>
</organism>
<dbReference type="GO" id="GO:0030154">
    <property type="term" value="P:cell differentiation"/>
    <property type="evidence" value="ECO:0007669"/>
    <property type="project" value="TreeGrafter"/>
</dbReference>
<keyword evidence="7" id="KW-0675">Receptor</keyword>
<dbReference type="Pfam" id="PF00105">
    <property type="entry name" value="zf-C4"/>
    <property type="match status" value="1"/>
</dbReference>
<evidence type="ECO:0000256" key="1">
    <source>
        <dbReference type="ARBA" id="ARBA00022723"/>
    </source>
</evidence>
<dbReference type="EMBL" id="CAJNOJ010000092">
    <property type="protein sequence ID" value="CAF1086884.1"/>
    <property type="molecule type" value="Genomic_DNA"/>
</dbReference>
<comment type="caution">
    <text evidence="10">The sequence shown here is derived from an EMBL/GenBank/DDBJ whole genome shotgun (WGS) entry which is preliminary data.</text>
</comment>
<dbReference type="GO" id="GO:0045944">
    <property type="term" value="P:positive regulation of transcription by RNA polymerase II"/>
    <property type="evidence" value="ECO:0007669"/>
    <property type="project" value="TreeGrafter"/>
</dbReference>
<evidence type="ECO:0000256" key="8">
    <source>
        <dbReference type="ARBA" id="ARBA00023242"/>
    </source>
</evidence>
<dbReference type="PROSITE" id="PS00031">
    <property type="entry name" value="NUCLEAR_REC_DBD_1"/>
    <property type="match status" value="1"/>
</dbReference>
<evidence type="ECO:0000256" key="3">
    <source>
        <dbReference type="ARBA" id="ARBA00022833"/>
    </source>
</evidence>
<protein>
    <recommendedName>
        <fullName evidence="9">Nuclear receptor domain-containing protein</fullName>
    </recommendedName>
</protein>
<dbReference type="GO" id="GO:0004879">
    <property type="term" value="F:nuclear receptor activity"/>
    <property type="evidence" value="ECO:0007669"/>
    <property type="project" value="TreeGrafter"/>
</dbReference>
<dbReference type="PROSITE" id="PS51030">
    <property type="entry name" value="NUCLEAR_REC_DBD_2"/>
    <property type="match status" value="1"/>
</dbReference>
<dbReference type="SUPFAM" id="SSF48508">
    <property type="entry name" value="Nuclear receptor ligand-binding domain"/>
    <property type="match status" value="1"/>
</dbReference>